<feature type="transmembrane region" description="Helical" evidence="1">
    <location>
        <begin position="49"/>
        <end position="74"/>
    </location>
</feature>
<keyword evidence="1" id="KW-0812">Transmembrane</keyword>
<name>A0A9P4UTU6_9PLEO</name>
<sequence length="407" mass="45091">MRSDSDWTQQEKEVVPGQAPEVMSCGGLELAPRGQARSSQPRLGLRRRWLWFIVGVALMGLVAIVLGATLGVMLKGKESGPVSTPEPSSLAFLSSLAAASWGVDSDDYGIRLIYEDNLDQMRTATFESKTGSWQKYKDNPRIRKSSPLAASRFNLSSNAVQVELFYLAEDDLVSEWNWQPQGVGGRGSLNGERLTKASPSSRLSAYWPFVLYQDQQLHLQGYYFDANFRSPWQPMNLSSSDYLAANGSSLSMVPNGGSDQPISIFHQQDNGDMMEYLWYTNGTTLRNKTLITSDSVPHQAAMTAFTWQPGSASQLATYFLYQDTSATIQMLWRKSLSDSWNGPKTFDAFKDAHNSTGISCLQMNNFFSEISPGTQTPRCYFHASGAVREVEMGGDGQDWKIVGTVPL</sequence>
<dbReference type="EMBL" id="ML996459">
    <property type="protein sequence ID" value="KAF2726494.1"/>
    <property type="molecule type" value="Genomic_DNA"/>
</dbReference>
<organism evidence="2 3">
    <name type="scientific">Polyplosphaeria fusca</name>
    <dbReference type="NCBI Taxonomy" id="682080"/>
    <lineage>
        <taxon>Eukaryota</taxon>
        <taxon>Fungi</taxon>
        <taxon>Dikarya</taxon>
        <taxon>Ascomycota</taxon>
        <taxon>Pezizomycotina</taxon>
        <taxon>Dothideomycetes</taxon>
        <taxon>Pleosporomycetidae</taxon>
        <taxon>Pleosporales</taxon>
        <taxon>Tetraplosphaeriaceae</taxon>
        <taxon>Polyplosphaeria</taxon>
    </lineage>
</organism>
<keyword evidence="3" id="KW-1185">Reference proteome</keyword>
<accession>A0A9P4UTU6</accession>
<gene>
    <name evidence="2" type="ORF">EJ04DRAFT_517770</name>
</gene>
<keyword evidence="1" id="KW-0472">Membrane</keyword>
<comment type="caution">
    <text evidence="2">The sequence shown here is derived from an EMBL/GenBank/DDBJ whole genome shotgun (WGS) entry which is preliminary data.</text>
</comment>
<evidence type="ECO:0000313" key="2">
    <source>
        <dbReference type="EMBL" id="KAF2726494.1"/>
    </source>
</evidence>
<evidence type="ECO:0000313" key="3">
    <source>
        <dbReference type="Proteomes" id="UP000799444"/>
    </source>
</evidence>
<dbReference type="OrthoDB" id="3800077at2759"/>
<dbReference type="Gene3D" id="2.120.10.70">
    <property type="entry name" value="Fucose-specific lectin"/>
    <property type="match status" value="1"/>
</dbReference>
<evidence type="ECO:0000256" key="1">
    <source>
        <dbReference type="SAM" id="Phobius"/>
    </source>
</evidence>
<reference evidence="2" key="1">
    <citation type="journal article" date="2020" name="Stud. Mycol.">
        <title>101 Dothideomycetes genomes: a test case for predicting lifestyles and emergence of pathogens.</title>
        <authorList>
            <person name="Haridas S."/>
            <person name="Albert R."/>
            <person name="Binder M."/>
            <person name="Bloem J."/>
            <person name="Labutti K."/>
            <person name="Salamov A."/>
            <person name="Andreopoulos B."/>
            <person name="Baker S."/>
            <person name="Barry K."/>
            <person name="Bills G."/>
            <person name="Bluhm B."/>
            <person name="Cannon C."/>
            <person name="Castanera R."/>
            <person name="Culley D."/>
            <person name="Daum C."/>
            <person name="Ezra D."/>
            <person name="Gonzalez J."/>
            <person name="Henrissat B."/>
            <person name="Kuo A."/>
            <person name="Liang C."/>
            <person name="Lipzen A."/>
            <person name="Lutzoni F."/>
            <person name="Magnuson J."/>
            <person name="Mondo S."/>
            <person name="Nolan M."/>
            <person name="Ohm R."/>
            <person name="Pangilinan J."/>
            <person name="Park H.-J."/>
            <person name="Ramirez L."/>
            <person name="Alfaro M."/>
            <person name="Sun H."/>
            <person name="Tritt A."/>
            <person name="Yoshinaga Y."/>
            <person name="Zwiers L.-H."/>
            <person name="Turgeon B."/>
            <person name="Goodwin S."/>
            <person name="Spatafora J."/>
            <person name="Crous P."/>
            <person name="Grigoriev I."/>
        </authorList>
    </citation>
    <scope>NUCLEOTIDE SEQUENCE</scope>
    <source>
        <strain evidence="2">CBS 125425</strain>
    </source>
</reference>
<protein>
    <recommendedName>
        <fullName evidence="4">Fucose-specific lectin</fullName>
    </recommendedName>
</protein>
<evidence type="ECO:0008006" key="4">
    <source>
        <dbReference type="Google" id="ProtNLM"/>
    </source>
</evidence>
<proteinExistence type="predicted"/>
<dbReference type="AlphaFoldDB" id="A0A9P4UTU6"/>
<dbReference type="SUPFAM" id="SSF89372">
    <property type="entry name" value="Fucose-specific lectin"/>
    <property type="match status" value="1"/>
</dbReference>
<keyword evidence="1" id="KW-1133">Transmembrane helix</keyword>
<dbReference type="Proteomes" id="UP000799444">
    <property type="component" value="Unassembled WGS sequence"/>
</dbReference>